<keyword evidence="1" id="KW-0285">Flavoprotein</keyword>
<dbReference type="GO" id="GO:0010181">
    <property type="term" value="F:FMN binding"/>
    <property type="evidence" value="ECO:0007669"/>
    <property type="project" value="InterPro"/>
</dbReference>
<accession>A0A7Z8E1Q8</accession>
<dbReference type="Gene3D" id="3.20.20.70">
    <property type="entry name" value="Aldolase class I"/>
    <property type="match status" value="1"/>
</dbReference>
<organism evidence="4 5">
    <name type="scientific">Staphylococcus capitis</name>
    <dbReference type="NCBI Taxonomy" id="29388"/>
    <lineage>
        <taxon>Bacteria</taxon>
        <taxon>Bacillati</taxon>
        <taxon>Bacillota</taxon>
        <taxon>Bacilli</taxon>
        <taxon>Bacillales</taxon>
        <taxon>Staphylococcaceae</taxon>
        <taxon>Staphylococcus</taxon>
    </lineage>
</organism>
<keyword evidence="2" id="KW-0560">Oxidoreductase</keyword>
<evidence type="ECO:0000256" key="1">
    <source>
        <dbReference type="ARBA" id="ARBA00022630"/>
    </source>
</evidence>
<dbReference type="InterPro" id="IPR001155">
    <property type="entry name" value="OxRdtase_FMN_N"/>
</dbReference>
<dbReference type="Proteomes" id="UP000291949">
    <property type="component" value="Unassembled WGS sequence"/>
</dbReference>
<evidence type="ECO:0000313" key="5">
    <source>
        <dbReference type="Proteomes" id="UP000291949"/>
    </source>
</evidence>
<protein>
    <submittedName>
        <fullName evidence="4">Flavocytochrome c</fullName>
    </submittedName>
</protein>
<feature type="domain" description="NADH:flavin oxidoreductase/NADH oxidase N-terminal" evidence="3">
    <location>
        <begin position="5"/>
        <end position="107"/>
    </location>
</feature>
<evidence type="ECO:0000313" key="4">
    <source>
        <dbReference type="EMBL" id="TBW73731.1"/>
    </source>
</evidence>
<dbReference type="GO" id="GO:0016491">
    <property type="term" value="F:oxidoreductase activity"/>
    <property type="evidence" value="ECO:0007669"/>
    <property type="project" value="UniProtKB-KW"/>
</dbReference>
<dbReference type="SUPFAM" id="SSF51395">
    <property type="entry name" value="FMN-linked oxidoreductases"/>
    <property type="match status" value="1"/>
</dbReference>
<dbReference type="InterPro" id="IPR013785">
    <property type="entry name" value="Aldolase_TIM"/>
</dbReference>
<comment type="caution">
    <text evidence="4">The sequence shown here is derived from an EMBL/GenBank/DDBJ whole genome shotgun (WGS) entry which is preliminary data.</text>
</comment>
<dbReference type="Pfam" id="PF00724">
    <property type="entry name" value="Oxidored_FMN"/>
    <property type="match status" value="1"/>
</dbReference>
<proteinExistence type="predicted"/>
<dbReference type="PANTHER" id="PTHR43656">
    <property type="entry name" value="BINDING OXIDOREDUCTASE, PUTATIVE (AFU_ORTHOLOGUE AFUA_2G08260)-RELATED"/>
    <property type="match status" value="1"/>
</dbReference>
<dbReference type="PANTHER" id="PTHR43656:SF2">
    <property type="entry name" value="BINDING OXIDOREDUCTASE, PUTATIVE (AFU_ORTHOLOGUE AFUA_2G08260)-RELATED"/>
    <property type="match status" value="1"/>
</dbReference>
<evidence type="ECO:0000259" key="3">
    <source>
        <dbReference type="Pfam" id="PF00724"/>
    </source>
</evidence>
<dbReference type="EMBL" id="SCHC01000303">
    <property type="protein sequence ID" value="TBW73731.1"/>
    <property type="molecule type" value="Genomic_DNA"/>
</dbReference>
<dbReference type="AlphaFoldDB" id="A0A7Z8E1Q8"/>
<dbReference type="InterPro" id="IPR051799">
    <property type="entry name" value="NADH_flavin_oxidoreductase"/>
</dbReference>
<feature type="non-terminal residue" evidence="4">
    <location>
        <position position="107"/>
    </location>
</feature>
<gene>
    <name evidence="4" type="ORF">EQ811_14090</name>
</gene>
<name>A0A7Z8E1Q8_STACP</name>
<evidence type="ECO:0000256" key="2">
    <source>
        <dbReference type="ARBA" id="ARBA00023002"/>
    </source>
</evidence>
<sequence length="107" mass="11752">MSKEIFDTFKFKCGAELKNRVLMAPMTIQAGYFDGSVTSEMIDYYQFRAGDASAIIVESCFVENHGRGFPGAIGIDNDDKIPGLKRLAEAIQAKGSKAILQLYHAGR</sequence>
<reference evidence="4 5" key="1">
    <citation type="journal article" date="2019" name="Sci. Transl. Med.">
        <title>Quorum sensing between bacterial species on the skin protects against epidermal injury in atopic dermatitis.</title>
        <authorList>
            <person name="Williams M.R."/>
        </authorList>
    </citation>
    <scope>NUCLEOTIDE SEQUENCE [LARGE SCALE GENOMIC DNA]</scope>
    <source>
        <strain evidence="4 5">H8</strain>
    </source>
</reference>